<name>A0A0L0GFR1_9EUKA</name>
<dbReference type="Proteomes" id="UP000054560">
    <property type="component" value="Unassembled WGS sequence"/>
</dbReference>
<gene>
    <name evidence="1" type="ORF">SARC_00187</name>
</gene>
<sequence length="69" mass="7881">MDVDKKPEDMTVEETAPVVKSDKKRFEIKKQFNFESFFLRSVTYCVPLTIQSQLGLSSVIVFMSNSGTQ</sequence>
<dbReference type="AlphaFoldDB" id="A0A0L0GFR1"/>
<proteinExistence type="predicted"/>
<accession>A0A0L0GFR1</accession>
<keyword evidence="2" id="KW-1185">Reference proteome</keyword>
<dbReference type="EMBL" id="KQ241601">
    <property type="protein sequence ID" value="KNC87679.1"/>
    <property type="molecule type" value="Genomic_DNA"/>
</dbReference>
<evidence type="ECO:0000313" key="2">
    <source>
        <dbReference type="Proteomes" id="UP000054560"/>
    </source>
</evidence>
<evidence type="ECO:0000313" key="1">
    <source>
        <dbReference type="EMBL" id="KNC87679.1"/>
    </source>
</evidence>
<dbReference type="GeneID" id="25900691"/>
<organism evidence="1 2">
    <name type="scientific">Sphaeroforma arctica JP610</name>
    <dbReference type="NCBI Taxonomy" id="667725"/>
    <lineage>
        <taxon>Eukaryota</taxon>
        <taxon>Ichthyosporea</taxon>
        <taxon>Ichthyophonida</taxon>
        <taxon>Sphaeroforma</taxon>
    </lineage>
</organism>
<protein>
    <submittedName>
        <fullName evidence="1">Uncharacterized protein</fullName>
    </submittedName>
</protein>
<reference evidence="1 2" key="1">
    <citation type="submission" date="2011-02" db="EMBL/GenBank/DDBJ databases">
        <title>The Genome Sequence of Sphaeroforma arctica JP610.</title>
        <authorList>
            <consortium name="The Broad Institute Genome Sequencing Platform"/>
            <person name="Russ C."/>
            <person name="Cuomo C."/>
            <person name="Young S.K."/>
            <person name="Zeng Q."/>
            <person name="Gargeya S."/>
            <person name="Alvarado L."/>
            <person name="Berlin A."/>
            <person name="Chapman S.B."/>
            <person name="Chen Z."/>
            <person name="Freedman E."/>
            <person name="Gellesch M."/>
            <person name="Goldberg J."/>
            <person name="Griggs A."/>
            <person name="Gujja S."/>
            <person name="Heilman E."/>
            <person name="Heiman D."/>
            <person name="Howarth C."/>
            <person name="Mehta T."/>
            <person name="Neiman D."/>
            <person name="Pearson M."/>
            <person name="Roberts A."/>
            <person name="Saif S."/>
            <person name="Shea T."/>
            <person name="Shenoy N."/>
            <person name="Sisk P."/>
            <person name="Stolte C."/>
            <person name="Sykes S."/>
            <person name="White J."/>
            <person name="Yandava C."/>
            <person name="Burger G."/>
            <person name="Gray M.W."/>
            <person name="Holland P.W.H."/>
            <person name="King N."/>
            <person name="Lang F.B.F."/>
            <person name="Roger A.J."/>
            <person name="Ruiz-Trillo I."/>
            <person name="Haas B."/>
            <person name="Nusbaum C."/>
            <person name="Birren B."/>
        </authorList>
    </citation>
    <scope>NUCLEOTIDE SEQUENCE [LARGE SCALE GENOMIC DNA]</scope>
    <source>
        <strain evidence="1 2">JP610</strain>
    </source>
</reference>
<dbReference type="RefSeq" id="XP_014161581.1">
    <property type="nucleotide sequence ID" value="XM_014306106.1"/>
</dbReference>